<name>A0A4C1U1W3_EUMVA</name>
<dbReference type="EMBL" id="BGZK01000117">
    <property type="protein sequence ID" value="GBP20353.1"/>
    <property type="molecule type" value="Genomic_DNA"/>
</dbReference>
<organism evidence="1 2">
    <name type="scientific">Eumeta variegata</name>
    <name type="common">Bagworm moth</name>
    <name type="synonym">Eumeta japonica</name>
    <dbReference type="NCBI Taxonomy" id="151549"/>
    <lineage>
        <taxon>Eukaryota</taxon>
        <taxon>Metazoa</taxon>
        <taxon>Ecdysozoa</taxon>
        <taxon>Arthropoda</taxon>
        <taxon>Hexapoda</taxon>
        <taxon>Insecta</taxon>
        <taxon>Pterygota</taxon>
        <taxon>Neoptera</taxon>
        <taxon>Endopterygota</taxon>
        <taxon>Lepidoptera</taxon>
        <taxon>Glossata</taxon>
        <taxon>Ditrysia</taxon>
        <taxon>Tineoidea</taxon>
        <taxon>Psychidae</taxon>
        <taxon>Oiketicinae</taxon>
        <taxon>Eumeta</taxon>
    </lineage>
</organism>
<dbReference type="AlphaFoldDB" id="A0A4C1U1W3"/>
<proteinExistence type="predicted"/>
<gene>
    <name evidence="1" type="ORF">EVAR_10618_1</name>
</gene>
<dbReference type="Proteomes" id="UP000299102">
    <property type="component" value="Unassembled WGS sequence"/>
</dbReference>
<accession>A0A4C1U1W3</accession>
<evidence type="ECO:0000313" key="2">
    <source>
        <dbReference type="Proteomes" id="UP000299102"/>
    </source>
</evidence>
<protein>
    <submittedName>
        <fullName evidence="1">Uncharacterized protein</fullName>
    </submittedName>
</protein>
<reference evidence="1 2" key="1">
    <citation type="journal article" date="2019" name="Commun. Biol.">
        <title>The bagworm genome reveals a unique fibroin gene that provides high tensile strength.</title>
        <authorList>
            <person name="Kono N."/>
            <person name="Nakamura H."/>
            <person name="Ohtoshi R."/>
            <person name="Tomita M."/>
            <person name="Numata K."/>
            <person name="Arakawa K."/>
        </authorList>
    </citation>
    <scope>NUCLEOTIDE SEQUENCE [LARGE SCALE GENOMIC DNA]</scope>
</reference>
<sequence length="108" mass="13025">MSECRTDRPLKAYRKDERNIIRRNEDLRKPKTILAEKMGHLRKREAAARNWPGVNSVAAPSTSSVILHNRRRTEFKIPNKREKNSAVRPIKYRFVRYLKKIKYYYFMT</sequence>
<comment type="caution">
    <text evidence="1">The sequence shown here is derived from an EMBL/GenBank/DDBJ whole genome shotgun (WGS) entry which is preliminary data.</text>
</comment>
<evidence type="ECO:0000313" key="1">
    <source>
        <dbReference type="EMBL" id="GBP20353.1"/>
    </source>
</evidence>
<keyword evidence="2" id="KW-1185">Reference proteome</keyword>